<dbReference type="OrthoDB" id="9805336at2"/>
<gene>
    <name evidence="4" type="ORF">AAE02nite_42640</name>
</gene>
<sequence>MKKNLLLTTFVAMAVCGQLKAQQLLGVANSNFAGINGLPMNPASIVDSRLGFQLNLVAFDVNLSNNYMRYNAPNSIIKMLRNDGEFDDTYLEENFNGKPKMFTTSMDFRGPSFMVTLSPKHSLAFTTPVRGAFQGNNISENLAKLIDTKETDDLLNKVNDGNEFSLNGNLNQEYGLAYGRELYNTGKHVLKGGLNVKRVTGIYSSYLVNEDLRFKLTERTDANAEPYNVLEIENINTRYGYVTNDDFSIEEITNTDDPVELARNMGKWLTNGGALGKGWGMDLGFTYEYRPQIDNYKYTIDSVQYLNHRKNKYKYRLGISLMDVGGVRYKSPDVHSLDISRQRVEIDFRDFEDLEKPEDATEVLNESFGIQPSDIRNSFRTGLPTTLNINLDTRITSRLYVSTTWIQSLRGKTAVAMRQNSLLALTPRLEYKMLELAMPISLHNNYSVFGVGAMVKLGSFFIGSDNIGGALNVGKPYGANVYMGVSLLALKREIKKAPKAKKVKTQPSTPVVVPAPATTPASDSTATPQPIPVPTPVKE</sequence>
<evidence type="ECO:0000313" key="4">
    <source>
        <dbReference type="EMBL" id="GEO06600.1"/>
    </source>
</evidence>
<dbReference type="AlphaFoldDB" id="A0A512B3R9"/>
<feature type="compositionally biased region" description="Low complexity" evidence="1">
    <location>
        <begin position="505"/>
        <end position="528"/>
    </location>
</feature>
<evidence type="ECO:0000313" key="5">
    <source>
        <dbReference type="Proteomes" id="UP000321532"/>
    </source>
</evidence>
<protein>
    <recommendedName>
        <fullName evidence="3">DUF5723 domain-containing protein</fullName>
    </recommendedName>
</protein>
<proteinExistence type="predicted"/>
<accession>A0A512B3R9</accession>
<evidence type="ECO:0000256" key="2">
    <source>
        <dbReference type="SAM" id="SignalP"/>
    </source>
</evidence>
<comment type="caution">
    <text evidence="4">The sequence shown here is derived from an EMBL/GenBank/DDBJ whole genome shotgun (WGS) entry which is preliminary data.</text>
</comment>
<keyword evidence="2" id="KW-0732">Signal</keyword>
<organism evidence="4 5">
    <name type="scientific">Adhaeribacter aerolatus</name>
    <dbReference type="NCBI Taxonomy" id="670289"/>
    <lineage>
        <taxon>Bacteria</taxon>
        <taxon>Pseudomonadati</taxon>
        <taxon>Bacteroidota</taxon>
        <taxon>Cytophagia</taxon>
        <taxon>Cytophagales</taxon>
        <taxon>Hymenobacteraceae</taxon>
        <taxon>Adhaeribacter</taxon>
    </lineage>
</organism>
<feature type="chain" id="PRO_5022091595" description="DUF5723 domain-containing protein" evidence="2">
    <location>
        <begin position="22"/>
        <end position="539"/>
    </location>
</feature>
<feature type="domain" description="DUF5723" evidence="3">
    <location>
        <begin position="42"/>
        <end position="465"/>
    </location>
</feature>
<dbReference type="Pfam" id="PF18990">
    <property type="entry name" value="DUF5723"/>
    <property type="match status" value="1"/>
</dbReference>
<name>A0A512B3R9_9BACT</name>
<feature type="signal peptide" evidence="2">
    <location>
        <begin position="1"/>
        <end position="21"/>
    </location>
</feature>
<feature type="region of interest" description="Disordered" evidence="1">
    <location>
        <begin position="497"/>
        <end position="539"/>
    </location>
</feature>
<evidence type="ECO:0000256" key="1">
    <source>
        <dbReference type="SAM" id="MobiDB-lite"/>
    </source>
</evidence>
<dbReference type="InterPro" id="IPR043781">
    <property type="entry name" value="DUF5723"/>
</dbReference>
<keyword evidence="5" id="KW-1185">Reference proteome</keyword>
<dbReference type="EMBL" id="BJYS01000041">
    <property type="protein sequence ID" value="GEO06600.1"/>
    <property type="molecule type" value="Genomic_DNA"/>
</dbReference>
<dbReference type="Proteomes" id="UP000321532">
    <property type="component" value="Unassembled WGS sequence"/>
</dbReference>
<feature type="compositionally biased region" description="Pro residues" evidence="1">
    <location>
        <begin position="529"/>
        <end position="539"/>
    </location>
</feature>
<reference evidence="4 5" key="1">
    <citation type="submission" date="2019-07" db="EMBL/GenBank/DDBJ databases">
        <title>Whole genome shotgun sequence of Adhaeribacter aerolatus NBRC 106133.</title>
        <authorList>
            <person name="Hosoyama A."/>
            <person name="Uohara A."/>
            <person name="Ohji S."/>
            <person name="Ichikawa N."/>
        </authorList>
    </citation>
    <scope>NUCLEOTIDE SEQUENCE [LARGE SCALE GENOMIC DNA]</scope>
    <source>
        <strain evidence="4 5">NBRC 106133</strain>
    </source>
</reference>
<dbReference type="RefSeq" id="WP_146902984.1">
    <property type="nucleotide sequence ID" value="NZ_BJYS01000041.1"/>
</dbReference>
<evidence type="ECO:0000259" key="3">
    <source>
        <dbReference type="Pfam" id="PF18990"/>
    </source>
</evidence>